<reference evidence="1 2" key="1">
    <citation type="submission" date="2021-01" db="EMBL/GenBank/DDBJ databases">
        <title>Whole genome shotgun sequence of Catellatospora chokoriensis NBRC 107358.</title>
        <authorList>
            <person name="Komaki H."/>
            <person name="Tamura T."/>
        </authorList>
    </citation>
    <scope>NUCLEOTIDE SEQUENCE [LARGE SCALE GENOMIC DNA]</scope>
    <source>
        <strain evidence="1 2">NBRC 107358</strain>
    </source>
</reference>
<sequence length="126" mass="13897">MDLDRPDVVAEVAAVFAAYEKALLVNDPDEIMSFFHDSPATVRFGIADRQTGWARQHAWRAAQPPLPPGRTLHDTLISTFGDGFAVVTACFGYAGGQVTGRQSQTWVRLPEGWRIVHAHVSQLPVR</sequence>
<comment type="caution">
    <text evidence="1">The sequence shown here is derived from an EMBL/GenBank/DDBJ whole genome shotgun (WGS) entry which is preliminary data.</text>
</comment>
<dbReference type="InterPro" id="IPR032710">
    <property type="entry name" value="NTF2-like_dom_sf"/>
</dbReference>
<dbReference type="SUPFAM" id="SSF54427">
    <property type="entry name" value="NTF2-like"/>
    <property type="match status" value="1"/>
</dbReference>
<organism evidence="1 2">
    <name type="scientific">Catellatospora chokoriensis</name>
    <dbReference type="NCBI Taxonomy" id="310353"/>
    <lineage>
        <taxon>Bacteria</taxon>
        <taxon>Bacillati</taxon>
        <taxon>Actinomycetota</taxon>
        <taxon>Actinomycetes</taxon>
        <taxon>Micromonosporales</taxon>
        <taxon>Micromonosporaceae</taxon>
        <taxon>Catellatospora</taxon>
    </lineage>
</organism>
<name>A0A8J3KE08_9ACTN</name>
<gene>
    <name evidence="1" type="ORF">Cch02nite_76630</name>
</gene>
<keyword evidence="2" id="KW-1185">Reference proteome</keyword>
<dbReference type="AlphaFoldDB" id="A0A8J3KE08"/>
<dbReference type="InterPro" id="IPR024507">
    <property type="entry name" value="AtzH-like"/>
</dbReference>
<dbReference type="Gene3D" id="3.10.450.50">
    <property type="match status" value="1"/>
</dbReference>
<dbReference type="EMBL" id="BONG01000086">
    <property type="protein sequence ID" value="GIF94219.1"/>
    <property type="molecule type" value="Genomic_DNA"/>
</dbReference>
<evidence type="ECO:0000313" key="1">
    <source>
        <dbReference type="EMBL" id="GIF94219.1"/>
    </source>
</evidence>
<accession>A0A8J3KE08</accession>
<evidence type="ECO:0000313" key="2">
    <source>
        <dbReference type="Proteomes" id="UP000619293"/>
    </source>
</evidence>
<protein>
    <submittedName>
        <fullName evidence="1">Uncharacterized protein</fullName>
    </submittedName>
</protein>
<proteinExistence type="predicted"/>
<dbReference type="Pfam" id="PF11533">
    <property type="entry name" value="AtzH-like"/>
    <property type="match status" value="1"/>
</dbReference>
<dbReference type="Proteomes" id="UP000619293">
    <property type="component" value="Unassembled WGS sequence"/>
</dbReference>
<dbReference type="RefSeq" id="WP_191842920.1">
    <property type="nucleotide sequence ID" value="NZ_BAAALB010000053.1"/>
</dbReference>